<reference evidence="2" key="1">
    <citation type="submission" date="2019-04" db="EMBL/GenBank/DDBJ databases">
        <title>Friends and foes A comparative genomics studyof 23 Aspergillus species from section Flavi.</title>
        <authorList>
            <consortium name="DOE Joint Genome Institute"/>
            <person name="Kjaerbolling I."/>
            <person name="Vesth T."/>
            <person name="Frisvad J.C."/>
            <person name="Nybo J.L."/>
            <person name="Theobald S."/>
            <person name="Kildgaard S."/>
            <person name="Isbrandt T."/>
            <person name="Kuo A."/>
            <person name="Sato A."/>
            <person name="Lyhne E.K."/>
            <person name="Kogle M.E."/>
            <person name="Wiebenga A."/>
            <person name="Kun R.S."/>
            <person name="Lubbers R.J."/>
            <person name="Makela M.R."/>
            <person name="Barry K."/>
            <person name="Chovatia M."/>
            <person name="Clum A."/>
            <person name="Daum C."/>
            <person name="Haridas S."/>
            <person name="He G."/>
            <person name="LaButti K."/>
            <person name="Lipzen A."/>
            <person name="Mondo S."/>
            <person name="Riley R."/>
            <person name="Salamov A."/>
            <person name="Simmons B.A."/>
            <person name="Magnuson J.K."/>
            <person name="Henrissat B."/>
            <person name="Mortensen U.H."/>
            <person name="Larsen T.O."/>
            <person name="Devries R.P."/>
            <person name="Grigoriev I.V."/>
            <person name="Machida M."/>
            <person name="Baker S.E."/>
            <person name="Andersen M.R."/>
        </authorList>
    </citation>
    <scope>NUCLEOTIDE SEQUENCE [LARGE SCALE GENOMIC DNA]</scope>
    <source>
        <strain evidence="2">CBS 130015</strain>
    </source>
</reference>
<organism evidence="1 2">
    <name type="scientific">Aspergillus transmontanensis</name>
    <dbReference type="NCBI Taxonomy" id="1034304"/>
    <lineage>
        <taxon>Eukaryota</taxon>
        <taxon>Fungi</taxon>
        <taxon>Dikarya</taxon>
        <taxon>Ascomycota</taxon>
        <taxon>Pezizomycotina</taxon>
        <taxon>Eurotiomycetes</taxon>
        <taxon>Eurotiomycetidae</taxon>
        <taxon>Eurotiales</taxon>
        <taxon>Aspergillaceae</taxon>
        <taxon>Aspergillus</taxon>
        <taxon>Aspergillus subgen. Circumdati</taxon>
    </lineage>
</organism>
<sequence>MHWSETKQLDPNHIECYSCLPSGVFYAWGRTSVLLAVSLPFWFCIPPCLRYGLLQPSPHLFFLFSIPRPCPSSQPSRRHFPVGSCALEPSSLSF</sequence>
<keyword evidence="2" id="KW-1185">Reference proteome</keyword>
<dbReference type="AlphaFoldDB" id="A0A5N6W4G1"/>
<gene>
    <name evidence="1" type="ORF">BDV41DRAFT_181000</name>
</gene>
<dbReference type="Proteomes" id="UP000325433">
    <property type="component" value="Unassembled WGS sequence"/>
</dbReference>
<name>A0A5N6W4G1_9EURO</name>
<protein>
    <submittedName>
        <fullName evidence="1">Uncharacterized protein</fullName>
    </submittedName>
</protein>
<evidence type="ECO:0000313" key="2">
    <source>
        <dbReference type="Proteomes" id="UP000325433"/>
    </source>
</evidence>
<evidence type="ECO:0000313" key="1">
    <source>
        <dbReference type="EMBL" id="KAE8315673.1"/>
    </source>
</evidence>
<dbReference type="EMBL" id="ML738311">
    <property type="protein sequence ID" value="KAE8315673.1"/>
    <property type="molecule type" value="Genomic_DNA"/>
</dbReference>
<accession>A0A5N6W4G1</accession>
<proteinExistence type="predicted"/>